<evidence type="ECO:0000256" key="6">
    <source>
        <dbReference type="ARBA" id="ARBA00023034"/>
    </source>
</evidence>
<evidence type="ECO:0000256" key="5">
    <source>
        <dbReference type="ARBA" id="ARBA00022927"/>
    </source>
</evidence>
<keyword evidence="4" id="KW-0813">Transport</keyword>
<protein>
    <recommendedName>
        <fullName evidence="3">Conserved oligomeric Golgi complex subunit 8</fullName>
    </recommendedName>
    <alternativeName>
        <fullName evidence="8">Component of oligomeric Golgi complex 8</fullName>
    </alternativeName>
</protein>
<evidence type="ECO:0000256" key="1">
    <source>
        <dbReference type="ARBA" id="ARBA00004395"/>
    </source>
</evidence>
<comment type="caution">
    <text evidence="9">The sequence shown here is derived from an EMBL/GenBank/DDBJ whole genome shotgun (WGS) entry which is preliminary data.</text>
</comment>
<organism evidence="9 10">
    <name type="scientific">Marasmiellus scandens</name>
    <dbReference type="NCBI Taxonomy" id="2682957"/>
    <lineage>
        <taxon>Eukaryota</taxon>
        <taxon>Fungi</taxon>
        <taxon>Dikarya</taxon>
        <taxon>Basidiomycota</taxon>
        <taxon>Agaricomycotina</taxon>
        <taxon>Agaricomycetes</taxon>
        <taxon>Agaricomycetidae</taxon>
        <taxon>Agaricales</taxon>
        <taxon>Marasmiineae</taxon>
        <taxon>Omphalotaceae</taxon>
        <taxon>Marasmiellus</taxon>
    </lineage>
</organism>
<keyword evidence="6" id="KW-0333">Golgi apparatus</keyword>
<accession>A0ABR1JWD7</accession>
<evidence type="ECO:0000313" key="9">
    <source>
        <dbReference type="EMBL" id="KAK7468475.1"/>
    </source>
</evidence>
<proteinExistence type="inferred from homology"/>
<evidence type="ECO:0000256" key="7">
    <source>
        <dbReference type="ARBA" id="ARBA00023136"/>
    </source>
</evidence>
<keyword evidence="5" id="KW-0653">Protein transport</keyword>
<name>A0ABR1JWD7_9AGAR</name>
<dbReference type="EMBL" id="JBANRG010000003">
    <property type="protein sequence ID" value="KAK7468475.1"/>
    <property type="molecule type" value="Genomic_DNA"/>
</dbReference>
<dbReference type="PANTHER" id="PTHR21311:SF0">
    <property type="entry name" value="CONSERVED OLIGOMERIC GOLGI COMPLEX SUBUNIT 8"/>
    <property type="match status" value="1"/>
</dbReference>
<keyword evidence="7" id="KW-0472">Membrane</keyword>
<comment type="similarity">
    <text evidence="2">Belongs to the COG8 family.</text>
</comment>
<dbReference type="InterPro" id="IPR016159">
    <property type="entry name" value="Cullin_repeat-like_dom_sf"/>
</dbReference>
<dbReference type="InterPro" id="IPR007255">
    <property type="entry name" value="COG8"/>
</dbReference>
<reference evidence="9 10" key="1">
    <citation type="submission" date="2024-01" db="EMBL/GenBank/DDBJ databases">
        <title>A draft genome for the cacao thread blight pathogen Marasmiellus scandens.</title>
        <authorList>
            <person name="Baruah I.K."/>
            <person name="Leung J."/>
            <person name="Bukari Y."/>
            <person name="Amoako-Attah I."/>
            <person name="Meinhardt L.W."/>
            <person name="Bailey B.A."/>
            <person name="Cohen S.P."/>
        </authorList>
    </citation>
    <scope>NUCLEOTIDE SEQUENCE [LARGE SCALE GENOMIC DNA]</scope>
    <source>
        <strain evidence="9 10">GH-19</strain>
    </source>
</reference>
<evidence type="ECO:0000256" key="4">
    <source>
        <dbReference type="ARBA" id="ARBA00022448"/>
    </source>
</evidence>
<sequence>MAETSISSSSDILETQDTTTLAELFSSSATTPASQAYLNHLTTLDLETLIAEPSILQTQHHHLTSSLTSLTHTSYPAFISLHDTTAALTSSLDEFSSALDSLINESLPALEESSSSWRDRTDAVLNERRKARVVLEQHDKIRDLLDIPLLIDTCVRNGYFSEALSLAAHAQSISSSYSTTAEETPPFILTSVLSEVHNSMNHMLISLLSTLYEPNRKLPALWKAVNFLRKMEAFKSTAQPGEKENYVDPEEEIALAFLSGRELCLSAALEGCKRDIMRLVGAGSSTLEERDKEDLTRYMKKYIDLWREGVYDILTQYSSIFLEHPESNKSSDSSANSSELLFSLRALLTAYTSRAFHSHLLPLLSPSLTLCNFPLSSLPSILTQLTYCATAFARVGMDFRGILGGLFSEAILTIVTRELQTQTQSWIDTLQTKMGSKTQKRTSVISTSRGAANPSALPSKWIIIASAIASPPTKTSSASPAHVAPSILTSYPPLATHTNAVLTTLNNLRLLAPMAISQDVLNVIDSEMARGGEALFAYVKKVLEDLKQAGVDQNEEKEKENRQEEKVALAIIEVYFHVWVPFIRRAVGEGVFGLKGVYDVVLDPESAEDGVDHNVDNVPTSRGVELDGGIVDLKRVIREWEGWLENVANS</sequence>
<dbReference type="Proteomes" id="UP001498398">
    <property type="component" value="Unassembled WGS sequence"/>
</dbReference>
<evidence type="ECO:0000256" key="3">
    <source>
        <dbReference type="ARBA" id="ARBA00020983"/>
    </source>
</evidence>
<keyword evidence="10" id="KW-1185">Reference proteome</keyword>
<gene>
    <name evidence="9" type="ORF">VKT23_002984</name>
</gene>
<dbReference type="SUPFAM" id="SSF74788">
    <property type="entry name" value="Cullin repeat-like"/>
    <property type="match status" value="1"/>
</dbReference>
<dbReference type="Pfam" id="PF04124">
    <property type="entry name" value="Dor1"/>
    <property type="match status" value="2"/>
</dbReference>
<evidence type="ECO:0000313" key="10">
    <source>
        <dbReference type="Proteomes" id="UP001498398"/>
    </source>
</evidence>
<comment type="subcellular location">
    <subcellularLocation>
        <location evidence="1">Golgi apparatus membrane</location>
        <topology evidence="1">Peripheral membrane protein</topology>
    </subcellularLocation>
</comment>
<evidence type="ECO:0000256" key="2">
    <source>
        <dbReference type="ARBA" id="ARBA00006419"/>
    </source>
</evidence>
<dbReference type="PANTHER" id="PTHR21311">
    <property type="entry name" value="CONSERVED OLIGOMERIC GOLGI COMPLEX COMPONENT 8"/>
    <property type="match status" value="1"/>
</dbReference>
<evidence type="ECO:0000256" key="8">
    <source>
        <dbReference type="ARBA" id="ARBA00031347"/>
    </source>
</evidence>